<feature type="transmembrane region" description="Helical" evidence="7">
    <location>
        <begin position="193"/>
        <end position="217"/>
    </location>
</feature>
<evidence type="ECO:0000313" key="10">
    <source>
        <dbReference type="Proteomes" id="UP000309454"/>
    </source>
</evidence>
<feature type="domain" description="Major facilitator superfamily (MFS) profile" evidence="8">
    <location>
        <begin position="68"/>
        <end position="519"/>
    </location>
</feature>
<dbReference type="EMBL" id="SSTM01000002">
    <property type="protein sequence ID" value="TJW11262.1"/>
    <property type="molecule type" value="Genomic_DNA"/>
</dbReference>
<keyword evidence="3 7" id="KW-0812">Transmembrane</keyword>
<evidence type="ECO:0000256" key="6">
    <source>
        <dbReference type="SAM" id="MobiDB-lite"/>
    </source>
</evidence>
<keyword evidence="4 7" id="KW-1133">Transmembrane helix</keyword>
<organism evidence="9 10">
    <name type="scientific">Parvibacter caecicola</name>
    <dbReference type="NCBI Taxonomy" id="747645"/>
    <lineage>
        <taxon>Bacteria</taxon>
        <taxon>Bacillati</taxon>
        <taxon>Actinomycetota</taxon>
        <taxon>Coriobacteriia</taxon>
        <taxon>Coriobacteriales</taxon>
        <taxon>Coriobacteriaceae</taxon>
        <taxon>Parvibacter</taxon>
    </lineage>
</organism>
<dbReference type="Pfam" id="PF07690">
    <property type="entry name" value="MFS_1"/>
    <property type="match status" value="1"/>
</dbReference>
<feature type="transmembrane region" description="Helical" evidence="7">
    <location>
        <begin position="319"/>
        <end position="343"/>
    </location>
</feature>
<feature type="transmembrane region" description="Helical" evidence="7">
    <location>
        <begin position="223"/>
        <end position="243"/>
    </location>
</feature>
<dbReference type="Gene3D" id="1.20.1250.20">
    <property type="entry name" value="MFS general substrate transporter like domains"/>
    <property type="match status" value="2"/>
</dbReference>
<dbReference type="InterPro" id="IPR011701">
    <property type="entry name" value="MFS"/>
</dbReference>
<keyword evidence="10" id="KW-1185">Reference proteome</keyword>
<dbReference type="GO" id="GO:0005886">
    <property type="term" value="C:plasma membrane"/>
    <property type="evidence" value="ECO:0007669"/>
    <property type="project" value="UniProtKB-SubCell"/>
</dbReference>
<gene>
    <name evidence="9" type="ORF">E5982_03350</name>
</gene>
<dbReference type="InterPro" id="IPR036259">
    <property type="entry name" value="MFS_trans_sf"/>
</dbReference>
<reference evidence="9 10" key="1">
    <citation type="submission" date="2019-04" db="EMBL/GenBank/DDBJ databases">
        <title>Microbes associate with the intestines of laboratory mice.</title>
        <authorList>
            <person name="Navarre W."/>
            <person name="Wong E."/>
            <person name="Huang K.C."/>
            <person name="Tropini C."/>
            <person name="Ng K."/>
            <person name="Yu B."/>
        </authorList>
    </citation>
    <scope>NUCLEOTIDE SEQUENCE [LARGE SCALE GENOMIC DNA]</scope>
    <source>
        <strain evidence="9 10">NM48_B13</strain>
    </source>
</reference>
<dbReference type="GO" id="GO:0022857">
    <property type="term" value="F:transmembrane transporter activity"/>
    <property type="evidence" value="ECO:0007669"/>
    <property type="project" value="InterPro"/>
</dbReference>
<protein>
    <submittedName>
        <fullName evidence="9">Multidrug efflux MFS transporter</fullName>
    </submittedName>
</protein>
<feature type="transmembrane region" description="Helical" evidence="7">
    <location>
        <begin position="255"/>
        <end position="273"/>
    </location>
</feature>
<feature type="transmembrane region" description="Helical" evidence="7">
    <location>
        <begin position="279"/>
        <end position="298"/>
    </location>
</feature>
<feature type="compositionally biased region" description="Low complexity" evidence="6">
    <location>
        <begin position="12"/>
        <end position="39"/>
    </location>
</feature>
<dbReference type="PROSITE" id="PS50850">
    <property type="entry name" value="MFS"/>
    <property type="match status" value="1"/>
</dbReference>
<keyword evidence="2" id="KW-0813">Transport</keyword>
<evidence type="ECO:0000256" key="2">
    <source>
        <dbReference type="ARBA" id="ARBA00022448"/>
    </source>
</evidence>
<feature type="transmembrane region" description="Helical" evidence="7">
    <location>
        <begin position="490"/>
        <end position="514"/>
    </location>
</feature>
<dbReference type="Proteomes" id="UP000309454">
    <property type="component" value="Unassembled WGS sequence"/>
</dbReference>
<dbReference type="PANTHER" id="PTHR42718:SF9">
    <property type="entry name" value="MAJOR FACILITATOR SUPERFAMILY MULTIDRUG TRANSPORTER MFSC"/>
    <property type="match status" value="1"/>
</dbReference>
<feature type="transmembrane region" description="Helical" evidence="7">
    <location>
        <begin position="379"/>
        <end position="399"/>
    </location>
</feature>
<evidence type="ECO:0000256" key="7">
    <source>
        <dbReference type="SAM" id="Phobius"/>
    </source>
</evidence>
<proteinExistence type="predicted"/>
<evidence type="ECO:0000259" key="8">
    <source>
        <dbReference type="PROSITE" id="PS50850"/>
    </source>
</evidence>
<feature type="region of interest" description="Disordered" evidence="6">
    <location>
        <begin position="1"/>
        <end position="39"/>
    </location>
</feature>
<feature type="transmembrane region" description="Helical" evidence="7">
    <location>
        <begin position="134"/>
        <end position="153"/>
    </location>
</feature>
<keyword evidence="5 7" id="KW-0472">Membrane</keyword>
<evidence type="ECO:0000256" key="4">
    <source>
        <dbReference type="ARBA" id="ARBA00022989"/>
    </source>
</evidence>
<comment type="subcellular location">
    <subcellularLocation>
        <location evidence="1">Cell membrane</location>
        <topology evidence="1">Multi-pass membrane protein</topology>
    </subcellularLocation>
</comment>
<dbReference type="PANTHER" id="PTHR42718">
    <property type="entry name" value="MAJOR FACILITATOR SUPERFAMILY MULTIDRUG TRANSPORTER MFSC"/>
    <property type="match status" value="1"/>
</dbReference>
<sequence length="519" mass="54265">MTETRATENSETATAPATTVAPGAPAATPAPAAPAVNSAGVPAATPNQGALDAVAKGTIPTGRAMWVMMALMLGSNLLASFNQSLMNIALDGVAVEFHVSLSVANWMVLGFTIVAATVITMAASLLKRFGIRRVMGFGYLASLVGSLLGFFAWDFFSMLAARLIQALTVGLFFPVVTSVILTMAPKGKKGTMLAINSGAIGVGLAFAPLVAGLLITYTGLRSLFLVPAVLSVVLLVLGFFFLHDIYQRENRPIDAPSVVMSFAGLGLFIYGLNEITRTFLPSLAFMIGGAVVLALFAWRQFRIKTPLLNLSPFRHPRFVVGEMLMMLGYMGSIYMSLLVPLYLEGAAGYTAFVAGCLLVTPILCYAGACFVGGRIEDKYGIWPLVPGGFLLILLGFVAMQVFSSVGIALAVVTCAAASYIGVGLVFPTLKAVDLGALPAAIYSHGSSIHSTLVQIAGSVGSALFVGIMSADADHLMATGATKAAAYAYGFSHTIIISIVILAVAFVGATIFASVMRKRR</sequence>
<feature type="transmembrane region" description="Helical" evidence="7">
    <location>
        <begin position="64"/>
        <end position="83"/>
    </location>
</feature>
<dbReference type="AlphaFoldDB" id="A0A4T9TIL3"/>
<evidence type="ECO:0000256" key="1">
    <source>
        <dbReference type="ARBA" id="ARBA00004651"/>
    </source>
</evidence>
<evidence type="ECO:0000313" key="9">
    <source>
        <dbReference type="EMBL" id="TJW11262.1"/>
    </source>
</evidence>
<feature type="transmembrane region" description="Helical" evidence="7">
    <location>
        <begin position="159"/>
        <end position="181"/>
    </location>
</feature>
<comment type="caution">
    <text evidence="9">The sequence shown here is derived from an EMBL/GenBank/DDBJ whole genome shotgun (WGS) entry which is preliminary data.</text>
</comment>
<feature type="transmembrane region" description="Helical" evidence="7">
    <location>
        <begin position="103"/>
        <end position="122"/>
    </location>
</feature>
<feature type="transmembrane region" description="Helical" evidence="7">
    <location>
        <begin position="405"/>
        <end position="429"/>
    </location>
</feature>
<feature type="transmembrane region" description="Helical" evidence="7">
    <location>
        <begin position="349"/>
        <end position="372"/>
    </location>
</feature>
<evidence type="ECO:0000256" key="5">
    <source>
        <dbReference type="ARBA" id="ARBA00023136"/>
    </source>
</evidence>
<feature type="transmembrane region" description="Helical" evidence="7">
    <location>
        <begin position="450"/>
        <end position="470"/>
    </location>
</feature>
<dbReference type="InterPro" id="IPR020846">
    <property type="entry name" value="MFS_dom"/>
</dbReference>
<dbReference type="OrthoDB" id="3177375at2"/>
<evidence type="ECO:0000256" key="3">
    <source>
        <dbReference type="ARBA" id="ARBA00022692"/>
    </source>
</evidence>
<accession>A0A4T9TIL3</accession>
<name>A0A4T9TIL3_9ACTN</name>
<dbReference type="RefSeq" id="WP_136845456.1">
    <property type="nucleotide sequence ID" value="NZ_SSTM01000002.1"/>
</dbReference>
<dbReference type="SUPFAM" id="SSF103473">
    <property type="entry name" value="MFS general substrate transporter"/>
    <property type="match status" value="1"/>
</dbReference>